<keyword evidence="2" id="KW-1185">Reference proteome</keyword>
<evidence type="ECO:0008006" key="3">
    <source>
        <dbReference type="Google" id="ProtNLM"/>
    </source>
</evidence>
<dbReference type="Proteomes" id="UP000245506">
    <property type="component" value="Unassembled WGS sequence"/>
</dbReference>
<comment type="caution">
    <text evidence="1">The sequence shown here is derived from an EMBL/GenBank/DDBJ whole genome shotgun (WGS) entry which is preliminary data.</text>
</comment>
<evidence type="ECO:0000313" key="1">
    <source>
        <dbReference type="EMBL" id="PWQ95674.1"/>
    </source>
</evidence>
<sequence length="149" mass="16486">MSVLNKEKLDSFFIIASCFNKALGSVPILYGSLGLSKAIATDLKTDDIDLLVEDCIFSTRLSEIRALMEEMGFVLIVPKENKFQRGELEVGISHDVDMIEFSGVDPSALEVVELPAKYRVLNAQEYLKTYKASSLDGYRRVKASVKAAS</sequence>
<dbReference type="RefSeq" id="WP_109823602.1">
    <property type="nucleotide sequence ID" value="NZ_QGKL01000032.1"/>
</dbReference>
<protein>
    <recommendedName>
        <fullName evidence="3">Nucleotidyltransferase family protein</fullName>
    </recommendedName>
</protein>
<reference evidence="1 2" key="1">
    <citation type="submission" date="2018-05" db="EMBL/GenBank/DDBJ databases">
        <title>Leucothrix arctica sp. nov., isolated from Arctic seawater.</title>
        <authorList>
            <person name="Choi A."/>
            <person name="Baek K."/>
        </authorList>
    </citation>
    <scope>NUCLEOTIDE SEQUENCE [LARGE SCALE GENOMIC DNA]</scope>
    <source>
        <strain evidence="1 2">IMCC9719</strain>
    </source>
</reference>
<name>A0A317CAM7_9GAMM</name>
<dbReference type="EMBL" id="QGKL01000032">
    <property type="protein sequence ID" value="PWQ95674.1"/>
    <property type="molecule type" value="Genomic_DNA"/>
</dbReference>
<dbReference type="AlphaFoldDB" id="A0A317CAM7"/>
<gene>
    <name evidence="1" type="ORF">DKT75_11610</name>
</gene>
<accession>A0A317CAM7</accession>
<organism evidence="1 2">
    <name type="scientific">Leucothrix arctica</name>
    <dbReference type="NCBI Taxonomy" id="1481894"/>
    <lineage>
        <taxon>Bacteria</taxon>
        <taxon>Pseudomonadati</taxon>
        <taxon>Pseudomonadota</taxon>
        <taxon>Gammaproteobacteria</taxon>
        <taxon>Thiotrichales</taxon>
        <taxon>Thiotrichaceae</taxon>
        <taxon>Leucothrix</taxon>
    </lineage>
</organism>
<dbReference type="OrthoDB" id="2139603at2"/>
<proteinExistence type="predicted"/>
<evidence type="ECO:0000313" key="2">
    <source>
        <dbReference type="Proteomes" id="UP000245506"/>
    </source>
</evidence>